<dbReference type="InterPro" id="IPR051820">
    <property type="entry name" value="FAD-binding_MO"/>
</dbReference>
<dbReference type="PANTHER" id="PTHR43872">
    <property type="entry name" value="MONOOXYGENASE, PUTATIVE (AFU_ORTHOLOGUE AFUA_8G02570)-RELATED"/>
    <property type="match status" value="1"/>
</dbReference>
<name>A0ABQ4PXS0_9PROT</name>
<comment type="cofactor">
    <cofactor evidence="1">
        <name>FAD</name>
        <dbReference type="ChEBI" id="CHEBI:57692"/>
    </cofactor>
</comment>
<accession>A0ABQ4PXS0</accession>
<comment type="similarity">
    <text evidence="2">Belongs to the FAD-binding monooxygenase family.</text>
</comment>
<evidence type="ECO:0000256" key="3">
    <source>
        <dbReference type="ARBA" id="ARBA00023033"/>
    </source>
</evidence>
<keyword evidence="3" id="KW-0503">Monooxygenase</keyword>
<sequence>MARTYPAAIKKRLLAMSADQLSIDFDLGKHLTPDYNPWDQRLCLVPDSDLF</sequence>
<evidence type="ECO:0000313" key="5">
    <source>
        <dbReference type="Proteomes" id="UP001161064"/>
    </source>
</evidence>
<dbReference type="PANTHER" id="PTHR43872:SF1">
    <property type="entry name" value="MONOOXYGENASE, PUTATIVE (AFU_ORTHOLOGUE AFUA_8G02570)-RELATED"/>
    <property type="match status" value="1"/>
</dbReference>
<evidence type="ECO:0000313" key="4">
    <source>
        <dbReference type="EMBL" id="GIU67746.1"/>
    </source>
</evidence>
<dbReference type="RefSeq" id="WP_284360769.1">
    <property type="nucleotide sequence ID" value="NZ_BPFZ01000013.1"/>
</dbReference>
<dbReference type="EMBL" id="BPFZ01000013">
    <property type="protein sequence ID" value="GIU67746.1"/>
    <property type="molecule type" value="Genomic_DNA"/>
</dbReference>
<reference evidence="4" key="2">
    <citation type="journal article" date="2023" name="ISME Commun">
        <title>Characterization of a bloom-associated alphaproteobacterial lineage, 'Candidatus Phycosocius': insights into freshwater algal-bacterial interactions.</title>
        <authorList>
            <person name="Tanabe Y."/>
            <person name="Yamaguchi H."/>
            <person name="Yoshida M."/>
            <person name="Kai A."/>
            <person name="Okazaki Y."/>
        </authorList>
    </citation>
    <scope>NUCLEOTIDE SEQUENCE</scope>
    <source>
        <strain evidence="4">BOTRYCO-1</strain>
    </source>
</reference>
<reference evidence="4" key="1">
    <citation type="submission" date="2021-05" db="EMBL/GenBank/DDBJ databases">
        <authorList>
            <person name="Tanabe Y."/>
        </authorList>
    </citation>
    <scope>NUCLEOTIDE SEQUENCE</scope>
    <source>
        <strain evidence="4">BOTRYCO-1</strain>
    </source>
</reference>
<keyword evidence="3" id="KW-0560">Oxidoreductase</keyword>
<evidence type="ECO:0000256" key="2">
    <source>
        <dbReference type="ARBA" id="ARBA00010139"/>
    </source>
</evidence>
<organism evidence="4 5">
    <name type="scientific">Candidatus Phycosocius spiralis</name>
    <dbReference type="NCBI Taxonomy" id="2815099"/>
    <lineage>
        <taxon>Bacteria</taxon>
        <taxon>Pseudomonadati</taxon>
        <taxon>Pseudomonadota</taxon>
        <taxon>Alphaproteobacteria</taxon>
        <taxon>Caulobacterales</taxon>
        <taxon>Caulobacterales incertae sedis</taxon>
        <taxon>Candidatus Phycosocius</taxon>
    </lineage>
</organism>
<protein>
    <submittedName>
        <fullName evidence="4">Uncharacterized protein</fullName>
    </submittedName>
</protein>
<dbReference type="Proteomes" id="UP001161064">
    <property type="component" value="Unassembled WGS sequence"/>
</dbReference>
<gene>
    <name evidence="4" type="ORF">PsB1_1900</name>
</gene>
<keyword evidence="5" id="KW-1185">Reference proteome</keyword>
<proteinExistence type="inferred from homology"/>
<evidence type="ECO:0000256" key="1">
    <source>
        <dbReference type="ARBA" id="ARBA00001974"/>
    </source>
</evidence>
<comment type="caution">
    <text evidence="4">The sequence shown here is derived from an EMBL/GenBank/DDBJ whole genome shotgun (WGS) entry which is preliminary data.</text>
</comment>